<evidence type="ECO:0000256" key="9">
    <source>
        <dbReference type="PROSITE-ProRule" id="PRU01091"/>
    </source>
</evidence>
<accession>M7D9C6</accession>
<keyword evidence="13" id="KW-1185">Reference proteome</keyword>
<dbReference type="SUPFAM" id="SSF52172">
    <property type="entry name" value="CheY-like"/>
    <property type="match status" value="1"/>
</dbReference>
<gene>
    <name evidence="12" type="ORF">MSNKSG1_16116</name>
</gene>
<dbReference type="RefSeq" id="WP_008940348.1">
    <property type="nucleotide sequence ID" value="NZ_APAT01000024.1"/>
</dbReference>
<dbReference type="Pfam" id="PF00486">
    <property type="entry name" value="Trans_reg_C"/>
    <property type="match status" value="1"/>
</dbReference>
<dbReference type="PROSITE" id="PS51755">
    <property type="entry name" value="OMPR_PHOB"/>
    <property type="match status" value="1"/>
</dbReference>
<keyword evidence="2 8" id="KW-0597">Phosphoprotein</keyword>
<dbReference type="SMART" id="SM00448">
    <property type="entry name" value="REC"/>
    <property type="match status" value="1"/>
</dbReference>
<dbReference type="SMART" id="SM00862">
    <property type="entry name" value="Trans_reg_C"/>
    <property type="match status" value="1"/>
</dbReference>
<dbReference type="PANTHER" id="PTHR48111:SF40">
    <property type="entry name" value="PHOSPHATE REGULON TRANSCRIPTIONAL REGULATORY PROTEIN PHOB"/>
    <property type="match status" value="1"/>
</dbReference>
<comment type="function">
    <text evidence="7">This protein is a positive regulator for the phosphate regulon. Transcription of this operon is positively regulated by PhoB and PhoR when phosphate is limited.</text>
</comment>
<protein>
    <recommendedName>
        <fullName evidence="1">Phosphate regulon transcriptional regulatory protein PhoB</fullName>
    </recommendedName>
</protein>
<dbReference type="GO" id="GO:0000976">
    <property type="term" value="F:transcription cis-regulatory region binding"/>
    <property type="evidence" value="ECO:0007669"/>
    <property type="project" value="TreeGrafter"/>
</dbReference>
<feature type="domain" description="OmpR/PhoB-type" evidence="11">
    <location>
        <begin position="134"/>
        <end position="233"/>
    </location>
</feature>
<dbReference type="InterPro" id="IPR011006">
    <property type="entry name" value="CheY-like_superfamily"/>
</dbReference>
<dbReference type="Gene3D" id="3.40.50.2300">
    <property type="match status" value="1"/>
</dbReference>
<evidence type="ECO:0000313" key="12">
    <source>
        <dbReference type="EMBL" id="EMP54272.1"/>
    </source>
</evidence>
<feature type="modified residue" description="4-aspartylphosphate" evidence="8">
    <location>
        <position position="53"/>
    </location>
</feature>
<dbReference type="PROSITE" id="PS50110">
    <property type="entry name" value="RESPONSE_REGULATORY"/>
    <property type="match status" value="1"/>
</dbReference>
<dbReference type="eggNOG" id="COG0745">
    <property type="taxonomic scope" value="Bacteria"/>
</dbReference>
<dbReference type="CDD" id="cd00383">
    <property type="entry name" value="trans_reg_C"/>
    <property type="match status" value="1"/>
</dbReference>
<sequence>MTRTVLIIEDNPGIGELVRMQVADLGMEPVLVDNGEQGLVRFRQGGIDLVILDLMLPGMDGLAVCRDIRAGQGYVPVLMLTAKSTELDRVLGLEMGADDYLTKPFSVAELSARIKALFRRVDALAARAEATPEPEEIVVDGLRVDPVRRRVTVRDQEVELTAREFDLLWYFARHPGRVFSRAQLLDAVWGYNHDGYEHTVNTHINRLRNKIEADPADPHYVQTVWGVGYRFMD</sequence>
<dbReference type="InterPro" id="IPR001789">
    <property type="entry name" value="Sig_transdc_resp-reg_receiver"/>
</dbReference>
<evidence type="ECO:0000259" key="11">
    <source>
        <dbReference type="PROSITE" id="PS51755"/>
    </source>
</evidence>
<dbReference type="GO" id="GO:0005829">
    <property type="term" value="C:cytosol"/>
    <property type="evidence" value="ECO:0007669"/>
    <property type="project" value="TreeGrafter"/>
</dbReference>
<feature type="domain" description="Response regulatory" evidence="10">
    <location>
        <begin position="4"/>
        <end position="118"/>
    </location>
</feature>
<dbReference type="Proteomes" id="UP000011960">
    <property type="component" value="Unassembled WGS sequence"/>
</dbReference>
<evidence type="ECO:0000256" key="5">
    <source>
        <dbReference type="ARBA" id="ARBA00023125"/>
    </source>
</evidence>
<feature type="DNA-binding region" description="OmpR/PhoB-type" evidence="9">
    <location>
        <begin position="134"/>
        <end position="233"/>
    </location>
</feature>
<evidence type="ECO:0000256" key="8">
    <source>
        <dbReference type="PROSITE-ProRule" id="PRU00169"/>
    </source>
</evidence>
<keyword evidence="4" id="KW-0805">Transcription regulation</keyword>
<keyword evidence="3" id="KW-0902">Two-component regulatory system</keyword>
<dbReference type="GO" id="GO:0006355">
    <property type="term" value="P:regulation of DNA-templated transcription"/>
    <property type="evidence" value="ECO:0007669"/>
    <property type="project" value="InterPro"/>
</dbReference>
<evidence type="ECO:0000259" key="10">
    <source>
        <dbReference type="PROSITE" id="PS50110"/>
    </source>
</evidence>
<dbReference type="FunFam" id="1.10.10.10:FF:000018">
    <property type="entry name" value="DNA-binding response regulator ResD"/>
    <property type="match status" value="1"/>
</dbReference>
<keyword evidence="6" id="KW-0804">Transcription</keyword>
<dbReference type="GO" id="GO:0000156">
    <property type="term" value="F:phosphorelay response regulator activity"/>
    <property type="evidence" value="ECO:0007669"/>
    <property type="project" value="TreeGrafter"/>
</dbReference>
<proteinExistence type="predicted"/>
<dbReference type="AlphaFoldDB" id="M7D9C6"/>
<dbReference type="InterPro" id="IPR001867">
    <property type="entry name" value="OmpR/PhoB-type_DNA-bd"/>
</dbReference>
<dbReference type="InterPro" id="IPR039420">
    <property type="entry name" value="WalR-like"/>
</dbReference>
<dbReference type="PANTHER" id="PTHR48111">
    <property type="entry name" value="REGULATOR OF RPOS"/>
    <property type="match status" value="1"/>
</dbReference>
<dbReference type="FunFam" id="3.40.50.2300:FF:000001">
    <property type="entry name" value="DNA-binding response regulator PhoB"/>
    <property type="match status" value="1"/>
</dbReference>
<evidence type="ECO:0000313" key="13">
    <source>
        <dbReference type="Proteomes" id="UP000011960"/>
    </source>
</evidence>
<dbReference type="Pfam" id="PF00072">
    <property type="entry name" value="Response_reg"/>
    <property type="match status" value="1"/>
</dbReference>
<evidence type="ECO:0000256" key="1">
    <source>
        <dbReference type="ARBA" id="ARBA00013332"/>
    </source>
</evidence>
<dbReference type="EMBL" id="APAT01000024">
    <property type="protein sequence ID" value="EMP54272.1"/>
    <property type="molecule type" value="Genomic_DNA"/>
</dbReference>
<dbReference type="Gene3D" id="6.10.250.690">
    <property type="match status" value="1"/>
</dbReference>
<evidence type="ECO:0000256" key="4">
    <source>
        <dbReference type="ARBA" id="ARBA00023015"/>
    </source>
</evidence>
<name>M7D9C6_9GAMM</name>
<reference evidence="12 13" key="1">
    <citation type="journal article" date="2013" name="Genome Announc.">
        <title>Genome Sequence of Hydrothermal Arsenic-Respiring Bacterium Marinobacter santoriniensis NKSG1T.</title>
        <authorList>
            <person name="Handley K.M."/>
            <person name="Upton M."/>
            <person name="Beatson S.A."/>
            <person name="Hery M."/>
            <person name="Lloyd J.R."/>
        </authorList>
    </citation>
    <scope>NUCLEOTIDE SEQUENCE [LARGE SCALE GENOMIC DNA]</scope>
    <source>
        <strain evidence="12 13">NKSG1</strain>
    </source>
</reference>
<dbReference type="OrthoDB" id="9802426at2"/>
<dbReference type="InterPro" id="IPR036388">
    <property type="entry name" value="WH-like_DNA-bd_sf"/>
</dbReference>
<evidence type="ECO:0000256" key="6">
    <source>
        <dbReference type="ARBA" id="ARBA00023163"/>
    </source>
</evidence>
<evidence type="ECO:0000256" key="3">
    <source>
        <dbReference type="ARBA" id="ARBA00023012"/>
    </source>
</evidence>
<keyword evidence="5 9" id="KW-0238">DNA-binding</keyword>
<organism evidence="12 13">
    <name type="scientific">Marinobacter santoriniensis NKSG1</name>
    <dbReference type="NCBI Taxonomy" id="1288826"/>
    <lineage>
        <taxon>Bacteria</taxon>
        <taxon>Pseudomonadati</taxon>
        <taxon>Pseudomonadota</taxon>
        <taxon>Gammaproteobacteria</taxon>
        <taxon>Pseudomonadales</taxon>
        <taxon>Marinobacteraceae</taxon>
        <taxon>Marinobacter</taxon>
    </lineage>
</organism>
<dbReference type="PATRIC" id="fig|1288826.3.peg.3203"/>
<dbReference type="STRING" id="1288826.MSNKSG1_16116"/>
<evidence type="ECO:0000256" key="2">
    <source>
        <dbReference type="ARBA" id="ARBA00022553"/>
    </source>
</evidence>
<dbReference type="GO" id="GO:0032993">
    <property type="term" value="C:protein-DNA complex"/>
    <property type="evidence" value="ECO:0007669"/>
    <property type="project" value="TreeGrafter"/>
</dbReference>
<dbReference type="Gene3D" id="1.10.10.10">
    <property type="entry name" value="Winged helix-like DNA-binding domain superfamily/Winged helix DNA-binding domain"/>
    <property type="match status" value="1"/>
</dbReference>
<comment type="caution">
    <text evidence="12">The sequence shown here is derived from an EMBL/GenBank/DDBJ whole genome shotgun (WGS) entry which is preliminary data.</text>
</comment>
<evidence type="ECO:0000256" key="7">
    <source>
        <dbReference type="ARBA" id="ARBA00024735"/>
    </source>
</evidence>